<dbReference type="PROSITE" id="PS50041">
    <property type="entry name" value="C_TYPE_LECTIN_2"/>
    <property type="match status" value="1"/>
</dbReference>
<dbReference type="PANTHER" id="PTHR46746">
    <property type="entry name" value="KILLER CELL LECTIN-LIKE RECEPTOR SUBFAMILY F MEMBER 2"/>
    <property type="match status" value="1"/>
</dbReference>
<protein>
    <recommendedName>
        <fullName evidence="6">C-type lectin domain-containing protein</fullName>
    </recommendedName>
</protein>
<dbReference type="Ensembl" id="ENSLLTT00000026120.1">
    <property type="protein sequence ID" value="ENSLLTP00000025210.1"/>
    <property type="gene ID" value="ENSLLTG00000018435.1"/>
</dbReference>
<dbReference type="SMART" id="SM00034">
    <property type="entry name" value="CLECT"/>
    <property type="match status" value="1"/>
</dbReference>
<comment type="subcellular location">
    <subcellularLocation>
        <location evidence="1">Secreted</location>
    </subcellularLocation>
</comment>
<keyword evidence="5" id="KW-1015">Disulfide bond</keyword>
<comment type="similarity">
    <text evidence="2">Belongs to the true venom lectin family.</text>
</comment>
<keyword evidence="4" id="KW-0430">Lectin</keyword>
<accession>A0A8C5WZS8</accession>
<keyword evidence="3" id="KW-0964">Secreted</keyword>
<organism evidence="7 8">
    <name type="scientific">Laticauda laticaudata</name>
    <name type="common">Blue-ringed sea krait</name>
    <name type="synonym">Blue-lipped sea krait</name>
    <dbReference type="NCBI Taxonomy" id="8630"/>
    <lineage>
        <taxon>Eukaryota</taxon>
        <taxon>Metazoa</taxon>
        <taxon>Chordata</taxon>
        <taxon>Craniata</taxon>
        <taxon>Vertebrata</taxon>
        <taxon>Euteleostomi</taxon>
        <taxon>Lepidosauria</taxon>
        <taxon>Squamata</taxon>
        <taxon>Bifurcata</taxon>
        <taxon>Unidentata</taxon>
        <taxon>Episquamata</taxon>
        <taxon>Toxicofera</taxon>
        <taxon>Serpentes</taxon>
        <taxon>Colubroidea</taxon>
        <taxon>Elapidae</taxon>
        <taxon>Laticaudinae</taxon>
        <taxon>Laticauda</taxon>
    </lineage>
</organism>
<dbReference type="SUPFAM" id="SSF56436">
    <property type="entry name" value="C-type lectin-like"/>
    <property type="match status" value="1"/>
</dbReference>
<evidence type="ECO:0000256" key="2">
    <source>
        <dbReference type="ARBA" id="ARBA00006250"/>
    </source>
</evidence>
<dbReference type="GO" id="GO:0030246">
    <property type="term" value="F:carbohydrate binding"/>
    <property type="evidence" value="ECO:0007669"/>
    <property type="project" value="UniProtKB-KW"/>
</dbReference>
<dbReference type="InterPro" id="IPR001304">
    <property type="entry name" value="C-type_lectin-like"/>
</dbReference>
<dbReference type="InterPro" id="IPR051379">
    <property type="entry name" value="C-type_Lectin_Receptor_IMM"/>
</dbReference>
<dbReference type="InterPro" id="IPR016187">
    <property type="entry name" value="CTDL_fold"/>
</dbReference>
<sequence length="160" mass="18436">MIGISNAHQCKQNENKTNSQLQKLPCLRQYLCEPTNTPTENGSCSVCPLTWLQHKDKCYWISTSIQSWKQSYKDCVAKASQLLMISDTAEQEFIQNKINMNAWIGLEFKLPEKKWMWINGSLSNHIPRQDSRANCGIIERRESPLICAVQRITGFVRNCL</sequence>
<dbReference type="Proteomes" id="UP000694406">
    <property type="component" value="Unplaced"/>
</dbReference>
<evidence type="ECO:0000256" key="5">
    <source>
        <dbReference type="ARBA" id="ARBA00023157"/>
    </source>
</evidence>
<dbReference type="AlphaFoldDB" id="A0A8C5WZS8"/>
<reference evidence="7" key="1">
    <citation type="submission" date="2025-08" db="UniProtKB">
        <authorList>
            <consortium name="Ensembl"/>
        </authorList>
    </citation>
    <scope>IDENTIFICATION</scope>
</reference>
<dbReference type="GeneTree" id="ENSGT00940000154685"/>
<evidence type="ECO:0000313" key="8">
    <source>
        <dbReference type="Proteomes" id="UP000694406"/>
    </source>
</evidence>
<keyword evidence="8" id="KW-1185">Reference proteome</keyword>
<evidence type="ECO:0000256" key="3">
    <source>
        <dbReference type="ARBA" id="ARBA00022525"/>
    </source>
</evidence>
<dbReference type="Gene3D" id="3.10.100.10">
    <property type="entry name" value="Mannose-Binding Protein A, subunit A"/>
    <property type="match status" value="1"/>
</dbReference>
<dbReference type="PANTHER" id="PTHR46746:SF9">
    <property type="entry name" value="CD209 ANTIGEN-LIKE PROTEIN C-LIKE"/>
    <property type="match status" value="1"/>
</dbReference>
<dbReference type="InterPro" id="IPR016186">
    <property type="entry name" value="C-type_lectin-like/link_sf"/>
</dbReference>
<proteinExistence type="inferred from homology"/>
<evidence type="ECO:0000256" key="1">
    <source>
        <dbReference type="ARBA" id="ARBA00004613"/>
    </source>
</evidence>
<feature type="domain" description="C-type lectin" evidence="6">
    <location>
        <begin position="54"/>
        <end position="138"/>
    </location>
</feature>
<name>A0A8C5WZS8_LATLA</name>
<dbReference type="Pfam" id="PF00059">
    <property type="entry name" value="Lectin_C"/>
    <property type="match status" value="1"/>
</dbReference>
<evidence type="ECO:0000256" key="4">
    <source>
        <dbReference type="ARBA" id="ARBA00022734"/>
    </source>
</evidence>
<evidence type="ECO:0000259" key="6">
    <source>
        <dbReference type="PROSITE" id="PS50041"/>
    </source>
</evidence>
<dbReference type="GO" id="GO:0005576">
    <property type="term" value="C:extracellular region"/>
    <property type="evidence" value="ECO:0007669"/>
    <property type="project" value="UniProtKB-SubCell"/>
</dbReference>
<reference evidence="7" key="2">
    <citation type="submission" date="2025-09" db="UniProtKB">
        <authorList>
            <consortium name="Ensembl"/>
        </authorList>
    </citation>
    <scope>IDENTIFICATION</scope>
</reference>
<evidence type="ECO:0000313" key="7">
    <source>
        <dbReference type="Ensembl" id="ENSLLTP00000025210.1"/>
    </source>
</evidence>